<dbReference type="AlphaFoldDB" id="A0A1Q8CTE7"/>
<name>A0A1Q8CTE7_9PSEU</name>
<comment type="caution">
    <text evidence="1">The sequence shown here is derived from an EMBL/GenBank/DDBJ whole genome shotgun (WGS) entry which is preliminary data.</text>
</comment>
<accession>A0A1Q8CTE7</accession>
<protein>
    <submittedName>
        <fullName evidence="1">Uncharacterized protein</fullName>
    </submittedName>
</protein>
<gene>
    <name evidence="1" type="ORF">BU204_10410</name>
</gene>
<evidence type="ECO:0000313" key="2">
    <source>
        <dbReference type="Proteomes" id="UP000185596"/>
    </source>
</evidence>
<evidence type="ECO:0000313" key="1">
    <source>
        <dbReference type="EMBL" id="OLF17620.1"/>
    </source>
</evidence>
<dbReference type="Proteomes" id="UP000185596">
    <property type="component" value="Unassembled WGS sequence"/>
</dbReference>
<sequence length="170" mass="19371">MIADFPPERRRHLYWHVERFRMMLADAETWQRARHTGCGDLFQERRAAQAHERAVAIVARRGRACSAGFGAVPVERDVLREMVDAADRLLASLRHHTGTVVLTGPEQFSAWIWTLYECAMDTALHNGIPWCGDVAGDRPERSWETQPEHQLVDWLLELVDGLIGVVGFPM</sequence>
<keyword evidence="2" id="KW-1185">Reference proteome</keyword>
<dbReference type="EMBL" id="MSIE01000015">
    <property type="protein sequence ID" value="OLF17620.1"/>
    <property type="molecule type" value="Genomic_DNA"/>
</dbReference>
<proteinExistence type="predicted"/>
<reference evidence="1 2" key="1">
    <citation type="submission" date="2016-12" db="EMBL/GenBank/DDBJ databases">
        <title>The draft genome sequence of Actinophytocola sp. 11-183.</title>
        <authorList>
            <person name="Wang W."/>
            <person name="Yuan L."/>
        </authorList>
    </citation>
    <scope>NUCLEOTIDE SEQUENCE [LARGE SCALE GENOMIC DNA]</scope>
    <source>
        <strain evidence="1 2">11-183</strain>
    </source>
</reference>
<organism evidence="1 2">
    <name type="scientific">Actinophytocola xanthii</name>
    <dbReference type="NCBI Taxonomy" id="1912961"/>
    <lineage>
        <taxon>Bacteria</taxon>
        <taxon>Bacillati</taxon>
        <taxon>Actinomycetota</taxon>
        <taxon>Actinomycetes</taxon>
        <taxon>Pseudonocardiales</taxon>
        <taxon>Pseudonocardiaceae</taxon>
    </lineage>
</organism>